<dbReference type="EMBL" id="HACG01036355">
    <property type="protein sequence ID" value="CEK83220.1"/>
    <property type="molecule type" value="Transcribed_RNA"/>
</dbReference>
<sequence length="54" mass="6101">MNNHGLIELCKIAIKLIIFYQTDKSQPTSTEISDIQTDLNDIMLPGATVFVFMQ</sequence>
<organism evidence="1">
    <name type="scientific">Arion vulgaris</name>
    <dbReference type="NCBI Taxonomy" id="1028688"/>
    <lineage>
        <taxon>Eukaryota</taxon>
        <taxon>Metazoa</taxon>
        <taxon>Spiralia</taxon>
        <taxon>Lophotrochozoa</taxon>
        <taxon>Mollusca</taxon>
        <taxon>Gastropoda</taxon>
        <taxon>Heterobranchia</taxon>
        <taxon>Euthyneura</taxon>
        <taxon>Panpulmonata</taxon>
        <taxon>Eupulmonata</taxon>
        <taxon>Stylommatophora</taxon>
        <taxon>Helicina</taxon>
        <taxon>Arionoidea</taxon>
        <taxon>Arionidae</taxon>
        <taxon>Arion</taxon>
    </lineage>
</organism>
<dbReference type="AlphaFoldDB" id="A0A0B7ATI2"/>
<evidence type="ECO:0000313" key="1">
    <source>
        <dbReference type="EMBL" id="CEK83220.1"/>
    </source>
</evidence>
<name>A0A0B7ATI2_9EUPU</name>
<protein>
    <submittedName>
        <fullName evidence="1">Uncharacterized protein</fullName>
    </submittedName>
</protein>
<gene>
    <name evidence="1" type="primary">ORF135887</name>
</gene>
<reference evidence="1" key="1">
    <citation type="submission" date="2014-12" db="EMBL/GenBank/DDBJ databases">
        <title>Insight into the proteome of Arion vulgaris.</title>
        <authorList>
            <person name="Aradska J."/>
            <person name="Bulat T."/>
            <person name="Smidak R."/>
            <person name="Sarate P."/>
            <person name="Gangsoo J."/>
            <person name="Sialana F."/>
            <person name="Bilban M."/>
            <person name="Lubec G."/>
        </authorList>
    </citation>
    <scope>NUCLEOTIDE SEQUENCE</scope>
    <source>
        <tissue evidence="1">Skin</tissue>
    </source>
</reference>
<proteinExistence type="predicted"/>
<accession>A0A0B7ATI2</accession>